<evidence type="ECO:0000256" key="1">
    <source>
        <dbReference type="SAM" id="MobiDB-lite"/>
    </source>
</evidence>
<name>A0ABU1QLK3_9BACL</name>
<protein>
    <submittedName>
        <fullName evidence="2">Uncharacterized protein</fullName>
    </submittedName>
</protein>
<keyword evidence="3" id="KW-1185">Reference proteome</keyword>
<sequence>MGIGENQRNREKSRDQLDGQISAFLHCSTEG</sequence>
<proteinExistence type="predicted"/>
<comment type="caution">
    <text evidence="2">The sequence shown here is derived from an EMBL/GenBank/DDBJ whole genome shotgun (WGS) entry which is preliminary data.</text>
</comment>
<reference evidence="2 3" key="1">
    <citation type="submission" date="2023-07" db="EMBL/GenBank/DDBJ databases">
        <title>Sorghum-associated microbial communities from plants grown in Nebraska, USA.</title>
        <authorList>
            <person name="Schachtman D."/>
        </authorList>
    </citation>
    <scope>NUCLEOTIDE SEQUENCE [LARGE SCALE GENOMIC DNA]</scope>
    <source>
        <strain evidence="2 3">BE143</strain>
    </source>
</reference>
<gene>
    <name evidence="2" type="ORF">J2W98_004359</name>
</gene>
<feature type="compositionally biased region" description="Basic and acidic residues" evidence="1">
    <location>
        <begin position="7"/>
        <end position="17"/>
    </location>
</feature>
<feature type="region of interest" description="Disordered" evidence="1">
    <location>
        <begin position="1"/>
        <end position="31"/>
    </location>
</feature>
<accession>A0ABU1QLK3</accession>
<organism evidence="2 3">
    <name type="scientific">Paenibacillus peoriae</name>
    <dbReference type="NCBI Taxonomy" id="59893"/>
    <lineage>
        <taxon>Bacteria</taxon>
        <taxon>Bacillati</taxon>
        <taxon>Bacillota</taxon>
        <taxon>Bacilli</taxon>
        <taxon>Bacillales</taxon>
        <taxon>Paenibacillaceae</taxon>
        <taxon>Paenibacillus</taxon>
    </lineage>
</organism>
<dbReference type="Proteomes" id="UP001266807">
    <property type="component" value="Unassembled WGS sequence"/>
</dbReference>
<evidence type="ECO:0000313" key="3">
    <source>
        <dbReference type="Proteomes" id="UP001266807"/>
    </source>
</evidence>
<evidence type="ECO:0000313" key="2">
    <source>
        <dbReference type="EMBL" id="MDR6780064.1"/>
    </source>
</evidence>
<dbReference type="EMBL" id="JAVDUG010000006">
    <property type="protein sequence ID" value="MDR6780064.1"/>
    <property type="molecule type" value="Genomic_DNA"/>
</dbReference>